<evidence type="ECO:0000313" key="10">
    <source>
        <dbReference type="Proteomes" id="UP000247612"/>
    </source>
</evidence>
<organism evidence="9 10">
    <name type="scientific">Dielma fastidiosa</name>
    <dbReference type="NCBI Taxonomy" id="1034346"/>
    <lineage>
        <taxon>Bacteria</taxon>
        <taxon>Bacillati</taxon>
        <taxon>Bacillota</taxon>
        <taxon>Erysipelotrichia</taxon>
        <taxon>Erysipelotrichales</taxon>
        <taxon>Erysipelotrichaceae</taxon>
        <taxon>Dielma</taxon>
    </lineage>
</organism>
<dbReference type="Gene3D" id="1.20.5.1030">
    <property type="entry name" value="Preprotein translocase secy subunit"/>
    <property type="match status" value="1"/>
</dbReference>
<comment type="caution">
    <text evidence="9">The sequence shown here is derived from an EMBL/GenBank/DDBJ whole genome shotgun (WGS) entry which is preliminary data.</text>
</comment>
<dbReference type="InterPro" id="IPR005807">
    <property type="entry name" value="SecE_bac"/>
</dbReference>
<evidence type="ECO:0000256" key="1">
    <source>
        <dbReference type="ARBA" id="ARBA00004370"/>
    </source>
</evidence>
<evidence type="ECO:0000256" key="8">
    <source>
        <dbReference type="SAM" id="Phobius"/>
    </source>
</evidence>
<gene>
    <name evidence="9" type="ORF">DES51_102262</name>
</gene>
<evidence type="ECO:0000256" key="3">
    <source>
        <dbReference type="ARBA" id="ARBA00022692"/>
    </source>
</evidence>
<dbReference type="InterPro" id="IPR038379">
    <property type="entry name" value="SecE_sf"/>
</dbReference>
<dbReference type="GO" id="GO:0016020">
    <property type="term" value="C:membrane"/>
    <property type="evidence" value="ECO:0007669"/>
    <property type="project" value="UniProtKB-SubCell"/>
</dbReference>
<dbReference type="GeneID" id="94441329"/>
<dbReference type="GO" id="GO:0006605">
    <property type="term" value="P:protein targeting"/>
    <property type="evidence" value="ECO:0007669"/>
    <property type="project" value="InterPro"/>
</dbReference>
<proteinExistence type="predicted"/>
<evidence type="ECO:0000256" key="4">
    <source>
        <dbReference type="ARBA" id="ARBA00022927"/>
    </source>
</evidence>
<sequence length="58" mass="6685">MKWFSISGIIQELQRVRWPKLGELAKKSGIVLLFTASFALFFVLCEFIAVSFIRFIGM</sequence>
<keyword evidence="4" id="KW-0653">Protein transport</keyword>
<evidence type="ECO:0000313" key="9">
    <source>
        <dbReference type="EMBL" id="PXX81140.1"/>
    </source>
</evidence>
<keyword evidence="10" id="KW-1185">Reference proteome</keyword>
<evidence type="ECO:0000256" key="6">
    <source>
        <dbReference type="ARBA" id="ARBA00023010"/>
    </source>
</evidence>
<name>A0A2V2FV26_9FIRM</name>
<dbReference type="GO" id="GO:0006886">
    <property type="term" value="P:intracellular protein transport"/>
    <property type="evidence" value="ECO:0007669"/>
    <property type="project" value="InterPro"/>
</dbReference>
<keyword evidence="6" id="KW-0811">Translocation</keyword>
<accession>A0A2V2FV26</accession>
<dbReference type="GO" id="GO:0009306">
    <property type="term" value="P:protein secretion"/>
    <property type="evidence" value="ECO:0007669"/>
    <property type="project" value="InterPro"/>
</dbReference>
<dbReference type="GO" id="GO:0008320">
    <property type="term" value="F:protein transmembrane transporter activity"/>
    <property type="evidence" value="ECO:0007669"/>
    <property type="project" value="InterPro"/>
</dbReference>
<dbReference type="NCBIfam" id="TIGR00964">
    <property type="entry name" value="secE_bact"/>
    <property type="match status" value="1"/>
</dbReference>
<keyword evidence="3 8" id="KW-0812">Transmembrane</keyword>
<evidence type="ECO:0000256" key="7">
    <source>
        <dbReference type="ARBA" id="ARBA00023136"/>
    </source>
</evidence>
<dbReference type="Pfam" id="PF00584">
    <property type="entry name" value="SecE"/>
    <property type="match status" value="1"/>
</dbReference>
<keyword evidence="2" id="KW-0813">Transport</keyword>
<comment type="subcellular location">
    <subcellularLocation>
        <location evidence="1">Membrane</location>
    </subcellularLocation>
</comment>
<reference evidence="9 10" key="1">
    <citation type="submission" date="2018-05" db="EMBL/GenBank/DDBJ databases">
        <title>Genomic Encyclopedia of Type Strains, Phase IV (KMG-IV): sequencing the most valuable type-strain genomes for metagenomic binning, comparative biology and taxonomic classification.</title>
        <authorList>
            <person name="Goeker M."/>
        </authorList>
    </citation>
    <scope>NUCLEOTIDE SEQUENCE [LARGE SCALE GENOMIC DNA]</scope>
    <source>
        <strain evidence="9 10">JC118</strain>
    </source>
</reference>
<keyword evidence="5 8" id="KW-1133">Transmembrane helix</keyword>
<dbReference type="InterPro" id="IPR001901">
    <property type="entry name" value="Translocase_SecE/Sec61-g"/>
</dbReference>
<dbReference type="RefSeq" id="WP_022938607.1">
    <property type="nucleotide sequence ID" value="NZ_CABKRQ010000006.1"/>
</dbReference>
<dbReference type="STRING" id="1034346.GCA_000313565_02304"/>
<protein>
    <submittedName>
        <fullName evidence="9">Preprotein translocase SecE subunit</fullName>
    </submittedName>
</protein>
<dbReference type="EMBL" id="QJKH01000002">
    <property type="protein sequence ID" value="PXX81140.1"/>
    <property type="molecule type" value="Genomic_DNA"/>
</dbReference>
<dbReference type="AlphaFoldDB" id="A0A2V2FV26"/>
<dbReference type="Proteomes" id="UP000247612">
    <property type="component" value="Unassembled WGS sequence"/>
</dbReference>
<evidence type="ECO:0000256" key="5">
    <source>
        <dbReference type="ARBA" id="ARBA00022989"/>
    </source>
</evidence>
<dbReference type="OrthoDB" id="1654673at2"/>
<feature type="transmembrane region" description="Helical" evidence="8">
    <location>
        <begin position="30"/>
        <end position="56"/>
    </location>
</feature>
<keyword evidence="7 8" id="KW-0472">Membrane</keyword>
<evidence type="ECO:0000256" key="2">
    <source>
        <dbReference type="ARBA" id="ARBA00022448"/>
    </source>
</evidence>